<protein>
    <submittedName>
        <fullName evidence="3">Amidase</fullName>
    </submittedName>
</protein>
<reference evidence="4" key="1">
    <citation type="submission" date="2023-08" db="EMBL/GenBank/DDBJ databases">
        <title>Rhodospirillaceae gen. nov., a novel taxon isolated from the Yangtze River Yuezi River estuary sludge.</title>
        <authorList>
            <person name="Ruan L."/>
        </authorList>
    </citation>
    <scope>NUCLEOTIDE SEQUENCE [LARGE SCALE GENOMIC DNA]</scope>
    <source>
        <strain evidence="4">R-7</strain>
    </source>
</reference>
<feature type="domain" description="Amidase" evidence="2">
    <location>
        <begin position="27"/>
        <end position="454"/>
    </location>
</feature>
<proteinExistence type="inferred from homology"/>
<dbReference type="InterPro" id="IPR020556">
    <property type="entry name" value="Amidase_CS"/>
</dbReference>
<dbReference type="PANTHER" id="PTHR11895:SF7">
    <property type="entry name" value="GLUTAMYL-TRNA(GLN) AMIDOTRANSFERASE SUBUNIT A, MITOCHONDRIAL"/>
    <property type="match status" value="1"/>
</dbReference>
<dbReference type="EMBL" id="JAUYVI010000005">
    <property type="protein sequence ID" value="MDQ7249136.1"/>
    <property type="molecule type" value="Genomic_DNA"/>
</dbReference>
<dbReference type="InterPro" id="IPR023631">
    <property type="entry name" value="Amidase_dom"/>
</dbReference>
<dbReference type="SUPFAM" id="SSF75304">
    <property type="entry name" value="Amidase signature (AS) enzymes"/>
    <property type="match status" value="1"/>
</dbReference>
<sequence length="478" mass="51551">MSDTELCYLTATEALKRFKAKTLSPMELMQAVIARAEQIQAKYKPFTFTHFEEALGLARKAEAKYAKGARTGALEGLPIGIKDESFIKGKPTSFGSLITRDFVPDVTSPNNARIMKAGGIVHARTATPEFSCATYTNSRLWGVTRNPWNPKFTTGGSSGGSGATLAAGTSLLAMGSDIGGSIRIPASACGVVGYKPPYGRNPDDAPFNLDPYCHTGPLARSVGDAILLQNVICGPAPTDIASLRPKYTLPTAYKPIKGWKIAYSLDLGFYEVDKEVLANTKAALDVFRSLGATVEEVDLGWGIDALHTATGHLWHLFGTYLAQHHLKQHRKLMTEYAIELGTFGKKSKAETFLASMEGAAKMYATFGPMMEKYDAFICPTTALPAVKADFTLSRDKIRINGKLTELPTDLAWVMTPVFNTLSRCPVLAVPSGHASNGVPTGIQIVGRSYSDADVFQAGLAYETALGGWYNSARTRPQI</sequence>
<name>A0ABU0YN33_9PROT</name>
<evidence type="ECO:0000256" key="1">
    <source>
        <dbReference type="ARBA" id="ARBA00009199"/>
    </source>
</evidence>
<dbReference type="Gene3D" id="3.90.1300.10">
    <property type="entry name" value="Amidase signature (AS) domain"/>
    <property type="match status" value="1"/>
</dbReference>
<dbReference type="PANTHER" id="PTHR11895">
    <property type="entry name" value="TRANSAMIDASE"/>
    <property type="match status" value="1"/>
</dbReference>
<gene>
    <name evidence="3" type="ORF">Q8A70_15720</name>
</gene>
<dbReference type="InterPro" id="IPR000120">
    <property type="entry name" value="Amidase"/>
</dbReference>
<evidence type="ECO:0000259" key="2">
    <source>
        <dbReference type="Pfam" id="PF01425"/>
    </source>
</evidence>
<evidence type="ECO:0000313" key="4">
    <source>
        <dbReference type="Proteomes" id="UP001230156"/>
    </source>
</evidence>
<dbReference type="RefSeq" id="WP_379956806.1">
    <property type="nucleotide sequence ID" value="NZ_JAUYVI010000005.1"/>
</dbReference>
<accession>A0ABU0YN33</accession>
<comment type="similarity">
    <text evidence="1">Belongs to the amidase family.</text>
</comment>
<dbReference type="InterPro" id="IPR036928">
    <property type="entry name" value="AS_sf"/>
</dbReference>
<keyword evidence="4" id="KW-1185">Reference proteome</keyword>
<organism evidence="3 4">
    <name type="scientific">Dongia sedimenti</name>
    <dbReference type="NCBI Taxonomy" id="3064282"/>
    <lineage>
        <taxon>Bacteria</taxon>
        <taxon>Pseudomonadati</taxon>
        <taxon>Pseudomonadota</taxon>
        <taxon>Alphaproteobacteria</taxon>
        <taxon>Rhodospirillales</taxon>
        <taxon>Dongiaceae</taxon>
        <taxon>Dongia</taxon>
    </lineage>
</organism>
<evidence type="ECO:0000313" key="3">
    <source>
        <dbReference type="EMBL" id="MDQ7249136.1"/>
    </source>
</evidence>
<dbReference type="Proteomes" id="UP001230156">
    <property type="component" value="Unassembled WGS sequence"/>
</dbReference>
<dbReference type="Pfam" id="PF01425">
    <property type="entry name" value="Amidase"/>
    <property type="match status" value="1"/>
</dbReference>
<comment type="caution">
    <text evidence="3">The sequence shown here is derived from an EMBL/GenBank/DDBJ whole genome shotgun (WGS) entry which is preliminary data.</text>
</comment>
<dbReference type="PROSITE" id="PS00571">
    <property type="entry name" value="AMIDASES"/>
    <property type="match status" value="1"/>
</dbReference>